<keyword evidence="4 7" id="KW-0863">Zinc-finger</keyword>
<evidence type="ECO:0000256" key="8">
    <source>
        <dbReference type="SAM" id="MobiDB-lite"/>
    </source>
</evidence>
<feature type="compositionally biased region" description="Basic and acidic residues" evidence="8">
    <location>
        <begin position="110"/>
        <end position="126"/>
    </location>
</feature>
<dbReference type="PROSITE" id="PS50157">
    <property type="entry name" value="ZINC_FINGER_C2H2_2"/>
    <property type="match status" value="3"/>
</dbReference>
<gene>
    <name evidence="10" type="ORF">NKR23_g4892</name>
</gene>
<dbReference type="EMBL" id="JANBVO010000012">
    <property type="protein sequence ID" value="KAJ9148666.1"/>
    <property type="molecule type" value="Genomic_DNA"/>
</dbReference>
<comment type="caution">
    <text evidence="10">The sequence shown here is derived from an EMBL/GenBank/DDBJ whole genome shotgun (WGS) entry which is preliminary data.</text>
</comment>
<dbReference type="InterPro" id="IPR036236">
    <property type="entry name" value="Znf_C2H2_sf"/>
</dbReference>
<dbReference type="SUPFAM" id="SSF57667">
    <property type="entry name" value="beta-beta-alpha zinc fingers"/>
    <property type="match status" value="2"/>
</dbReference>
<dbReference type="PANTHER" id="PTHR24388">
    <property type="entry name" value="ZINC FINGER PROTEIN"/>
    <property type="match status" value="1"/>
</dbReference>
<dbReference type="Gene3D" id="3.30.160.60">
    <property type="entry name" value="Classic Zinc Finger"/>
    <property type="match status" value="2"/>
</dbReference>
<evidence type="ECO:0000256" key="3">
    <source>
        <dbReference type="ARBA" id="ARBA00022737"/>
    </source>
</evidence>
<evidence type="ECO:0000256" key="1">
    <source>
        <dbReference type="ARBA" id="ARBA00004123"/>
    </source>
</evidence>
<keyword evidence="6" id="KW-0539">Nucleus</keyword>
<dbReference type="Proteomes" id="UP001174694">
    <property type="component" value="Unassembled WGS sequence"/>
</dbReference>
<dbReference type="GO" id="GO:0000978">
    <property type="term" value="F:RNA polymerase II cis-regulatory region sequence-specific DNA binding"/>
    <property type="evidence" value="ECO:0007669"/>
    <property type="project" value="TreeGrafter"/>
</dbReference>
<feature type="region of interest" description="Disordered" evidence="8">
    <location>
        <begin position="110"/>
        <end position="209"/>
    </location>
</feature>
<keyword evidence="3" id="KW-0677">Repeat</keyword>
<sequence>MPESSQSASHEPTTEEQSFVCTHCNQTYSLEKSLARHIKTEHNKGYNFGPFPCKDCDKVYNSPKGLREHRRLKHPDNGQRWGPFECELCGKVYEWPGSLREHRRLKHPESLLEDASREHDTTEAPESRTVGASPAKGSSNSNADMQIEGSSDQSPSSADEEKNNDSALMSIRPAAKDPNQQAVTLPRKRSHEEAEQNTAESSEDQNKELQKCKRQIDDLKAVNSKLQEERDSLKTRLKLQKGEVEAELEELKIRCEALENERDSIKARLESVKAGSAKAQDERVTLAYGYLCEATARVESAREMILKFGEGL</sequence>
<dbReference type="SMART" id="SM00355">
    <property type="entry name" value="ZnF_C2H2"/>
    <property type="match status" value="3"/>
</dbReference>
<dbReference type="PANTHER" id="PTHR24388:SF54">
    <property type="entry name" value="PROTEIN ESCARGOT"/>
    <property type="match status" value="1"/>
</dbReference>
<dbReference type="InterPro" id="IPR013087">
    <property type="entry name" value="Znf_C2H2_type"/>
</dbReference>
<dbReference type="Pfam" id="PF00096">
    <property type="entry name" value="zf-C2H2"/>
    <property type="match status" value="2"/>
</dbReference>
<dbReference type="AlphaFoldDB" id="A0AA38VRP8"/>
<evidence type="ECO:0000256" key="5">
    <source>
        <dbReference type="ARBA" id="ARBA00022833"/>
    </source>
</evidence>
<name>A0AA38VRP8_9PEZI</name>
<evidence type="ECO:0000313" key="10">
    <source>
        <dbReference type="EMBL" id="KAJ9148666.1"/>
    </source>
</evidence>
<evidence type="ECO:0000256" key="6">
    <source>
        <dbReference type="ARBA" id="ARBA00023242"/>
    </source>
</evidence>
<accession>A0AA38VRP8</accession>
<feature type="domain" description="C2H2-type" evidence="9">
    <location>
        <begin position="51"/>
        <end position="79"/>
    </location>
</feature>
<keyword evidence="5" id="KW-0862">Zinc</keyword>
<proteinExistence type="predicted"/>
<feature type="domain" description="C2H2-type" evidence="9">
    <location>
        <begin position="19"/>
        <end position="42"/>
    </location>
</feature>
<feature type="compositionally biased region" description="Polar residues" evidence="8">
    <location>
        <begin position="136"/>
        <end position="157"/>
    </location>
</feature>
<keyword evidence="2" id="KW-0479">Metal-binding</keyword>
<dbReference type="GO" id="GO:0000981">
    <property type="term" value="F:DNA-binding transcription factor activity, RNA polymerase II-specific"/>
    <property type="evidence" value="ECO:0007669"/>
    <property type="project" value="TreeGrafter"/>
</dbReference>
<dbReference type="PROSITE" id="PS00028">
    <property type="entry name" value="ZINC_FINGER_C2H2_1"/>
    <property type="match status" value="3"/>
</dbReference>
<evidence type="ECO:0000256" key="2">
    <source>
        <dbReference type="ARBA" id="ARBA00022723"/>
    </source>
</evidence>
<keyword evidence="11" id="KW-1185">Reference proteome</keyword>
<evidence type="ECO:0000259" key="9">
    <source>
        <dbReference type="PROSITE" id="PS50157"/>
    </source>
</evidence>
<reference evidence="10" key="1">
    <citation type="submission" date="2022-07" db="EMBL/GenBank/DDBJ databases">
        <title>Fungi with potential for degradation of polypropylene.</title>
        <authorList>
            <person name="Gostincar C."/>
        </authorList>
    </citation>
    <scope>NUCLEOTIDE SEQUENCE</scope>
    <source>
        <strain evidence="10">EXF-13308</strain>
    </source>
</reference>
<dbReference type="GO" id="GO:0005634">
    <property type="term" value="C:nucleus"/>
    <property type="evidence" value="ECO:0007669"/>
    <property type="project" value="UniProtKB-SubCell"/>
</dbReference>
<comment type="subcellular location">
    <subcellularLocation>
        <location evidence="1">Nucleus</location>
    </subcellularLocation>
</comment>
<dbReference type="GO" id="GO:0008270">
    <property type="term" value="F:zinc ion binding"/>
    <property type="evidence" value="ECO:0007669"/>
    <property type="project" value="UniProtKB-KW"/>
</dbReference>
<organism evidence="10 11">
    <name type="scientific">Pleurostoma richardsiae</name>
    <dbReference type="NCBI Taxonomy" id="41990"/>
    <lineage>
        <taxon>Eukaryota</taxon>
        <taxon>Fungi</taxon>
        <taxon>Dikarya</taxon>
        <taxon>Ascomycota</taxon>
        <taxon>Pezizomycotina</taxon>
        <taxon>Sordariomycetes</taxon>
        <taxon>Sordariomycetidae</taxon>
        <taxon>Calosphaeriales</taxon>
        <taxon>Pleurostomataceae</taxon>
        <taxon>Pleurostoma</taxon>
    </lineage>
</organism>
<feature type="domain" description="C2H2-type" evidence="9">
    <location>
        <begin position="84"/>
        <end position="107"/>
    </location>
</feature>
<evidence type="ECO:0000256" key="7">
    <source>
        <dbReference type="PROSITE-ProRule" id="PRU00042"/>
    </source>
</evidence>
<dbReference type="InterPro" id="IPR050527">
    <property type="entry name" value="Snail/Krueppel_Znf"/>
</dbReference>
<evidence type="ECO:0000256" key="4">
    <source>
        <dbReference type="ARBA" id="ARBA00022771"/>
    </source>
</evidence>
<evidence type="ECO:0000313" key="11">
    <source>
        <dbReference type="Proteomes" id="UP001174694"/>
    </source>
</evidence>
<protein>
    <recommendedName>
        <fullName evidence="9">C2H2-type domain-containing protein</fullName>
    </recommendedName>
</protein>